<keyword evidence="5 8" id="KW-1133">Transmembrane helix</keyword>
<feature type="region of interest" description="Disordered" evidence="7">
    <location>
        <begin position="198"/>
        <end position="225"/>
    </location>
</feature>
<gene>
    <name evidence="10" type="ORF">PAT3040_00434</name>
</gene>
<feature type="transmembrane region" description="Helical" evidence="8">
    <location>
        <begin position="44"/>
        <end position="63"/>
    </location>
</feature>
<dbReference type="PROSITE" id="PS50850">
    <property type="entry name" value="MFS"/>
    <property type="match status" value="1"/>
</dbReference>
<feature type="transmembrane region" description="Helical" evidence="8">
    <location>
        <begin position="70"/>
        <end position="88"/>
    </location>
</feature>
<sequence length="432" mass="46104">MKKLLWIGCLSYLVIGIAHVVGGSVLEQLIAYYGVSYKDGGQWIMNQFLGFMVGVLLAPTLTARIGKRGAVLLAMGLLTLSEAAYSLLLPWGWMLAIAPIAGVGFGMTEAIVGAAIIDLVKGKASAMSRLETFFGIGALIIPVTVAFLIQEHIWQLSFPILSAMAGITFVLWLTMSFGELDSQLGLAARPTTSGARERAASSHADAKAETSVGADGGGSPEDATMSKPSRGVLLGYSGRLLPFLILCALFFLMYVGMEMSFSNYLPSILITRTEMGEAGAAASLSLFWGTIVLGRLFAGVIAEKVGYGRYLTISTLGAAIVFLLMTITTSLNWMLLLIALGGLFFSGVFGIALVYANSLLPGMTERTTSLMVAFGGIGGALFPRMTGWLMDRFEVEYTIVYLAVLVAIMLVLLGVILYQGRRLAGHVERLRS</sequence>
<comment type="subcellular location">
    <subcellularLocation>
        <location evidence="1">Cell membrane</location>
        <topology evidence="1">Multi-pass membrane protein</topology>
    </subcellularLocation>
</comment>
<dbReference type="PANTHER" id="PTHR23514">
    <property type="entry name" value="BYPASS OF STOP CODON PROTEIN 6"/>
    <property type="match status" value="1"/>
</dbReference>
<dbReference type="GO" id="GO:0005886">
    <property type="term" value="C:plasma membrane"/>
    <property type="evidence" value="ECO:0007669"/>
    <property type="project" value="UniProtKB-SubCell"/>
</dbReference>
<comment type="caution">
    <text evidence="10">The sequence shown here is derived from an EMBL/GenBank/DDBJ whole genome shotgun (WGS) entry which is preliminary data.</text>
</comment>
<dbReference type="AlphaFoldDB" id="A0A2R5ELV4"/>
<dbReference type="InterPro" id="IPR011701">
    <property type="entry name" value="MFS"/>
</dbReference>
<feature type="transmembrane region" description="Helical" evidence="8">
    <location>
        <begin position="310"/>
        <end position="327"/>
    </location>
</feature>
<feature type="domain" description="Major facilitator superfamily (MFS) profile" evidence="9">
    <location>
        <begin position="4"/>
        <end position="421"/>
    </location>
</feature>
<evidence type="ECO:0000256" key="7">
    <source>
        <dbReference type="SAM" id="MobiDB-lite"/>
    </source>
</evidence>
<dbReference type="Proteomes" id="UP000245202">
    <property type="component" value="Unassembled WGS sequence"/>
</dbReference>
<evidence type="ECO:0000256" key="2">
    <source>
        <dbReference type="ARBA" id="ARBA00008335"/>
    </source>
</evidence>
<evidence type="ECO:0000256" key="4">
    <source>
        <dbReference type="ARBA" id="ARBA00022692"/>
    </source>
</evidence>
<feature type="compositionally biased region" description="Basic and acidic residues" evidence="7">
    <location>
        <begin position="198"/>
        <end position="208"/>
    </location>
</feature>
<accession>A0A2R5ELV4</accession>
<evidence type="ECO:0000313" key="10">
    <source>
        <dbReference type="EMBL" id="GBG05948.1"/>
    </source>
</evidence>
<dbReference type="Pfam" id="PF07690">
    <property type="entry name" value="MFS_1"/>
    <property type="match status" value="1"/>
</dbReference>
<name>A0A2R5ELV4_9BACL</name>
<keyword evidence="4 8" id="KW-0812">Transmembrane</keyword>
<feature type="transmembrane region" description="Helical" evidence="8">
    <location>
        <begin position="132"/>
        <end position="150"/>
    </location>
</feature>
<dbReference type="Gene3D" id="1.20.1250.20">
    <property type="entry name" value="MFS general substrate transporter like domains"/>
    <property type="match status" value="2"/>
</dbReference>
<evidence type="ECO:0000256" key="6">
    <source>
        <dbReference type="ARBA" id="ARBA00023136"/>
    </source>
</evidence>
<feature type="transmembrane region" description="Helical" evidence="8">
    <location>
        <begin position="240"/>
        <end position="257"/>
    </location>
</feature>
<dbReference type="RefSeq" id="WP_108991374.1">
    <property type="nucleotide sequence ID" value="NZ_BDQX01000033.1"/>
</dbReference>
<dbReference type="InterPro" id="IPR020846">
    <property type="entry name" value="MFS_dom"/>
</dbReference>
<feature type="transmembrane region" description="Helical" evidence="8">
    <location>
        <begin position="94"/>
        <end position="120"/>
    </location>
</feature>
<dbReference type="GO" id="GO:0022857">
    <property type="term" value="F:transmembrane transporter activity"/>
    <property type="evidence" value="ECO:0007669"/>
    <property type="project" value="InterPro"/>
</dbReference>
<dbReference type="InterPro" id="IPR051788">
    <property type="entry name" value="MFS_Transporter"/>
</dbReference>
<dbReference type="SUPFAM" id="SSF103473">
    <property type="entry name" value="MFS general substrate transporter"/>
    <property type="match status" value="1"/>
</dbReference>
<feature type="transmembrane region" description="Helical" evidence="8">
    <location>
        <begin position="277"/>
        <end position="298"/>
    </location>
</feature>
<dbReference type="InterPro" id="IPR036259">
    <property type="entry name" value="MFS_trans_sf"/>
</dbReference>
<keyword evidence="11" id="KW-1185">Reference proteome</keyword>
<feature type="transmembrane region" description="Helical" evidence="8">
    <location>
        <begin position="398"/>
        <end position="418"/>
    </location>
</feature>
<feature type="transmembrane region" description="Helical" evidence="8">
    <location>
        <begin position="333"/>
        <end position="356"/>
    </location>
</feature>
<dbReference type="PANTHER" id="PTHR23514:SF3">
    <property type="entry name" value="BYPASS OF STOP CODON PROTEIN 6"/>
    <property type="match status" value="1"/>
</dbReference>
<keyword evidence="6 8" id="KW-0472">Membrane</keyword>
<evidence type="ECO:0000256" key="8">
    <source>
        <dbReference type="SAM" id="Phobius"/>
    </source>
</evidence>
<feature type="transmembrane region" description="Helical" evidence="8">
    <location>
        <begin position="156"/>
        <end position="174"/>
    </location>
</feature>
<proteinExistence type="inferred from homology"/>
<evidence type="ECO:0000256" key="5">
    <source>
        <dbReference type="ARBA" id="ARBA00022989"/>
    </source>
</evidence>
<evidence type="ECO:0000256" key="3">
    <source>
        <dbReference type="ARBA" id="ARBA00022448"/>
    </source>
</evidence>
<keyword evidence="3" id="KW-0813">Transport</keyword>
<evidence type="ECO:0000259" key="9">
    <source>
        <dbReference type="PROSITE" id="PS50850"/>
    </source>
</evidence>
<reference evidence="10 11" key="1">
    <citation type="submission" date="2017-08" db="EMBL/GenBank/DDBJ databases">
        <title>Substantial Increase in Enzyme Production by Combined Drug-Resistance Mutations in Paenibacillus agaridevorans.</title>
        <authorList>
            <person name="Tanaka Y."/>
            <person name="Funane K."/>
            <person name="Hosaka T."/>
            <person name="Shiwa Y."/>
            <person name="Fujita N."/>
            <person name="Miyazaki T."/>
            <person name="Yoshikawa H."/>
            <person name="Murakami K."/>
            <person name="Kasahara K."/>
            <person name="Inaoka T."/>
            <person name="Hiraga Y."/>
            <person name="Ochi K."/>
        </authorList>
    </citation>
    <scope>NUCLEOTIDE SEQUENCE [LARGE SCALE GENOMIC DNA]</scope>
    <source>
        <strain evidence="10 11">T-3040</strain>
    </source>
</reference>
<protein>
    <submittedName>
        <fullName evidence="10">MFS transporter</fullName>
    </submittedName>
</protein>
<evidence type="ECO:0000256" key="1">
    <source>
        <dbReference type="ARBA" id="ARBA00004651"/>
    </source>
</evidence>
<dbReference type="EMBL" id="BDQX01000033">
    <property type="protein sequence ID" value="GBG05948.1"/>
    <property type="molecule type" value="Genomic_DNA"/>
</dbReference>
<evidence type="ECO:0000313" key="11">
    <source>
        <dbReference type="Proteomes" id="UP000245202"/>
    </source>
</evidence>
<feature type="transmembrane region" description="Helical" evidence="8">
    <location>
        <begin position="368"/>
        <end position="386"/>
    </location>
</feature>
<comment type="similarity">
    <text evidence="2">Belongs to the major facilitator superfamily.</text>
</comment>
<organism evidence="10 11">
    <name type="scientific">Paenibacillus agaridevorans</name>
    <dbReference type="NCBI Taxonomy" id="171404"/>
    <lineage>
        <taxon>Bacteria</taxon>
        <taxon>Bacillati</taxon>
        <taxon>Bacillota</taxon>
        <taxon>Bacilli</taxon>
        <taxon>Bacillales</taxon>
        <taxon>Paenibacillaceae</taxon>
        <taxon>Paenibacillus</taxon>
    </lineage>
</organism>